<evidence type="ECO:0000256" key="6">
    <source>
        <dbReference type="ARBA" id="ARBA00022999"/>
    </source>
</evidence>
<evidence type="ECO:0000259" key="12">
    <source>
        <dbReference type="Pfam" id="PF02864"/>
    </source>
</evidence>
<evidence type="ECO:0000256" key="3">
    <source>
        <dbReference type="ARBA" id="ARBA00005586"/>
    </source>
</evidence>
<dbReference type="Pfam" id="PF21354">
    <property type="entry name" value="STAT_linker"/>
    <property type="match status" value="1"/>
</dbReference>
<evidence type="ECO:0000256" key="8">
    <source>
        <dbReference type="ARBA" id="ARBA00023125"/>
    </source>
</evidence>
<evidence type="ECO:0000256" key="9">
    <source>
        <dbReference type="ARBA" id="ARBA00023159"/>
    </source>
</evidence>
<gene>
    <name evidence="14" type="ORF">MAR_032786</name>
</gene>
<feature type="domain" description="Signal transducer and activator of transcription linker" evidence="13">
    <location>
        <begin position="386"/>
        <end position="472"/>
    </location>
</feature>
<keyword evidence="7" id="KW-0805">Transcription regulation</keyword>
<dbReference type="SUPFAM" id="SSF49417">
    <property type="entry name" value="p53-like transcription factors"/>
    <property type="match status" value="1"/>
</dbReference>
<dbReference type="InterPro" id="IPR001217">
    <property type="entry name" value="STAT"/>
</dbReference>
<evidence type="ECO:0000256" key="1">
    <source>
        <dbReference type="ARBA" id="ARBA00004123"/>
    </source>
</evidence>
<keyword evidence="6" id="KW-0727">SH2 domain</keyword>
<evidence type="ECO:0000256" key="11">
    <source>
        <dbReference type="ARBA" id="ARBA00023242"/>
    </source>
</evidence>
<accession>A0ABY7G9X6</accession>
<name>A0ABY7G9X6_MYAAR</name>
<dbReference type="EMBL" id="CP111028">
    <property type="protein sequence ID" value="WAR30244.1"/>
    <property type="molecule type" value="Genomic_DNA"/>
</dbReference>
<dbReference type="InterPro" id="IPR008967">
    <property type="entry name" value="p53-like_TF_DNA-bd_sf"/>
</dbReference>
<sequence>MANTQGTNEWGSDGENQPVGIVAFMQKNDIQAYKAKLIVDFVKEMKTKIEHSREGGTANGNNNASMANFLQRQRALIQLEQQISDGTVVDMAVTCITREQDLIMAMFPSERPDELSFHLTNAIKLKEECGRLLCSIQEILPELTRTLGTQIEEWKQQFKLQYAELYADANVEPIAKRSSEIWGFLQELRTIVVEQLSVLVDEDTISRSKQTIDKTAIDLIKGTFLVTDQSIYVLKQGKKNSPDSLFTVRILAAEMTDLLKSLEVKAYLLYDGDLNDCWNEHKLDLQMVNDRCKKVKGQLSVKFAKENRGRFEATFTKLTLERIKRPNSEKPVHEEKYRFVFVATFEKNVLWTVSLPLVIVTATNQQCHAMASIMWECFSTNVFQLPISVPVELPWSTIAKMLNAKIRRLCPSRELTDDNVRHLKLRLIGDNEPDDTSVTLKKFCFDRMPQLKIDANGNEQNKDKSFSFWQWFMACYNLIDKHLLKYWQHGWIYGFISKKEATLRLMALKKPEIRDGLFLLRFSDNEIVESQDKLKKREIYNFEVAGPKDLKRNELANILKYSMELDNAGGMETQYLWLFPQMVKREETFDSHLTLDQGNPGYDGKTQTFKLTTELPQRVVRLLEKHPCPPDVDLKSSVSAYGASAKHPRISEQSSFTSPLTALAPLSNVGLSSNTTTPVSGCQYQSQQNIPKLPAFSQPFNLSHQTHGAHTIPLDSQMSDAFGEENQASLFQQTENIQMQKIVLELNQLSVEKRTKVIQHFLTQDGTLTLLNSGLHAAVGNTVEIADTGASFISDQYEHGSSCPDPQQIVTPTASNCINDLGISTSEPEIRSHD</sequence>
<dbReference type="Pfam" id="PF02864">
    <property type="entry name" value="STAT_bind"/>
    <property type="match status" value="1"/>
</dbReference>
<keyword evidence="10" id="KW-0804">Transcription</keyword>
<evidence type="ECO:0000313" key="14">
    <source>
        <dbReference type="EMBL" id="WAR30244.1"/>
    </source>
</evidence>
<protein>
    <submittedName>
        <fullName evidence="14">STAT-like protein</fullName>
    </submittedName>
</protein>
<evidence type="ECO:0000256" key="7">
    <source>
        <dbReference type="ARBA" id="ARBA00023015"/>
    </source>
</evidence>
<evidence type="ECO:0000256" key="5">
    <source>
        <dbReference type="ARBA" id="ARBA00022553"/>
    </source>
</evidence>
<dbReference type="InterPro" id="IPR048988">
    <property type="entry name" value="STAT_linker"/>
</dbReference>
<dbReference type="Gene3D" id="1.10.238.10">
    <property type="entry name" value="EF-hand"/>
    <property type="match status" value="1"/>
</dbReference>
<dbReference type="InterPro" id="IPR036860">
    <property type="entry name" value="SH2_dom_sf"/>
</dbReference>
<dbReference type="PANTHER" id="PTHR11801">
    <property type="entry name" value="SIGNAL TRANSDUCER AND ACTIVATOR OF TRANSCRIPTION"/>
    <property type="match status" value="1"/>
</dbReference>
<evidence type="ECO:0000256" key="4">
    <source>
        <dbReference type="ARBA" id="ARBA00022490"/>
    </source>
</evidence>
<evidence type="ECO:0000259" key="13">
    <source>
        <dbReference type="Pfam" id="PF21354"/>
    </source>
</evidence>
<feature type="domain" description="STAT transcription factor DNA-binding" evidence="12">
    <location>
        <begin position="247"/>
        <end position="360"/>
    </location>
</feature>
<keyword evidence="5" id="KW-0597">Phosphoprotein</keyword>
<evidence type="ECO:0000256" key="10">
    <source>
        <dbReference type="ARBA" id="ARBA00023163"/>
    </source>
</evidence>
<dbReference type="InterPro" id="IPR012345">
    <property type="entry name" value="STAT_TF_DNA-bd_N"/>
</dbReference>
<keyword evidence="9" id="KW-0010">Activator</keyword>
<dbReference type="SUPFAM" id="SSF55550">
    <property type="entry name" value="SH2 domain"/>
    <property type="match status" value="1"/>
</dbReference>
<keyword evidence="11" id="KW-0539">Nucleus</keyword>
<dbReference type="Proteomes" id="UP001164746">
    <property type="component" value="Chromosome 17"/>
</dbReference>
<comment type="similarity">
    <text evidence="3">Belongs to the transcription factor STAT family.</text>
</comment>
<keyword evidence="15" id="KW-1185">Reference proteome</keyword>
<reference evidence="14" key="1">
    <citation type="submission" date="2022-11" db="EMBL/GenBank/DDBJ databases">
        <title>Centuries of genome instability and evolution in soft-shell clam transmissible cancer (bioRxiv).</title>
        <authorList>
            <person name="Hart S.F.M."/>
            <person name="Yonemitsu M.A."/>
            <person name="Giersch R.M."/>
            <person name="Beal B.F."/>
            <person name="Arriagada G."/>
            <person name="Davis B.W."/>
            <person name="Ostrander E.A."/>
            <person name="Goff S.P."/>
            <person name="Metzger M.J."/>
        </authorList>
    </citation>
    <scope>NUCLEOTIDE SEQUENCE</scope>
    <source>
        <strain evidence="14">MELC-2E11</strain>
        <tissue evidence="14">Siphon/mantle</tissue>
    </source>
</reference>
<dbReference type="Gene3D" id="3.30.505.10">
    <property type="entry name" value="SH2 domain"/>
    <property type="match status" value="1"/>
</dbReference>
<dbReference type="InterPro" id="IPR013801">
    <property type="entry name" value="STAT_TF_DNA-bd"/>
</dbReference>
<evidence type="ECO:0000313" key="15">
    <source>
        <dbReference type="Proteomes" id="UP001164746"/>
    </source>
</evidence>
<organism evidence="14 15">
    <name type="scientific">Mya arenaria</name>
    <name type="common">Soft-shell clam</name>
    <dbReference type="NCBI Taxonomy" id="6604"/>
    <lineage>
        <taxon>Eukaryota</taxon>
        <taxon>Metazoa</taxon>
        <taxon>Spiralia</taxon>
        <taxon>Lophotrochozoa</taxon>
        <taxon>Mollusca</taxon>
        <taxon>Bivalvia</taxon>
        <taxon>Autobranchia</taxon>
        <taxon>Heteroconchia</taxon>
        <taxon>Euheterodonta</taxon>
        <taxon>Imparidentia</taxon>
        <taxon>Neoheterodontei</taxon>
        <taxon>Myida</taxon>
        <taxon>Myoidea</taxon>
        <taxon>Myidae</taxon>
        <taxon>Mya</taxon>
    </lineage>
</organism>
<keyword evidence="8" id="KW-0238">DNA-binding</keyword>
<keyword evidence="4" id="KW-0963">Cytoplasm</keyword>
<dbReference type="Gene3D" id="2.60.40.630">
    <property type="entry name" value="STAT transcription factor, DNA-binding domain"/>
    <property type="match status" value="1"/>
</dbReference>
<comment type="subcellular location">
    <subcellularLocation>
        <location evidence="2">Cytoplasm</location>
    </subcellularLocation>
    <subcellularLocation>
        <location evidence="1">Nucleus</location>
    </subcellularLocation>
</comment>
<evidence type="ECO:0000256" key="2">
    <source>
        <dbReference type="ARBA" id="ARBA00004496"/>
    </source>
</evidence>
<proteinExistence type="inferred from homology"/>